<dbReference type="PANTHER" id="PTHR11537:SF113">
    <property type="entry name" value="POTASSIUM VOLTAGE-GATED CHANNEL PROTEIN SHAKER"/>
    <property type="match status" value="1"/>
</dbReference>
<dbReference type="InterPro" id="IPR011333">
    <property type="entry name" value="SKP1/BTB/POZ_sf"/>
</dbReference>
<dbReference type="SMART" id="SM00225">
    <property type="entry name" value="BTB"/>
    <property type="match status" value="1"/>
</dbReference>
<dbReference type="PANTHER" id="PTHR11537">
    <property type="entry name" value="VOLTAGE-GATED POTASSIUM CHANNEL"/>
    <property type="match status" value="1"/>
</dbReference>
<accession>A0A7M5VDI9</accession>
<organism evidence="15 16">
    <name type="scientific">Clytia hemisphaerica</name>
    <dbReference type="NCBI Taxonomy" id="252671"/>
    <lineage>
        <taxon>Eukaryota</taxon>
        <taxon>Metazoa</taxon>
        <taxon>Cnidaria</taxon>
        <taxon>Hydrozoa</taxon>
        <taxon>Hydroidolina</taxon>
        <taxon>Leptothecata</taxon>
        <taxon>Obeliida</taxon>
        <taxon>Clytiidae</taxon>
        <taxon>Clytia</taxon>
    </lineage>
</organism>
<evidence type="ECO:0000256" key="1">
    <source>
        <dbReference type="ARBA" id="ARBA00004141"/>
    </source>
</evidence>
<feature type="transmembrane region" description="Helical" evidence="13">
    <location>
        <begin position="349"/>
        <end position="370"/>
    </location>
</feature>
<feature type="compositionally biased region" description="Low complexity" evidence="12">
    <location>
        <begin position="34"/>
        <end position="49"/>
    </location>
</feature>
<dbReference type="GO" id="GO:0051260">
    <property type="term" value="P:protein homooligomerization"/>
    <property type="evidence" value="ECO:0007669"/>
    <property type="project" value="InterPro"/>
</dbReference>
<evidence type="ECO:0000256" key="11">
    <source>
        <dbReference type="ARBA" id="ARBA00023303"/>
    </source>
</evidence>
<keyword evidence="4 13" id="KW-0812">Transmembrane</keyword>
<dbReference type="SUPFAM" id="SSF81324">
    <property type="entry name" value="Voltage-gated potassium channels"/>
    <property type="match status" value="1"/>
</dbReference>
<dbReference type="InterPro" id="IPR003131">
    <property type="entry name" value="T1-type_BTB"/>
</dbReference>
<keyword evidence="5" id="KW-0631">Potassium channel</keyword>
<dbReference type="GO" id="GO:0005251">
    <property type="term" value="F:delayed rectifier potassium channel activity"/>
    <property type="evidence" value="ECO:0007669"/>
    <property type="project" value="TreeGrafter"/>
</dbReference>
<dbReference type="Gene3D" id="1.20.120.350">
    <property type="entry name" value="Voltage-gated potassium channels. Chain C"/>
    <property type="match status" value="1"/>
</dbReference>
<keyword evidence="11" id="KW-0407">Ion channel</keyword>
<dbReference type="InterPro" id="IPR003972">
    <property type="entry name" value="K_chnl_volt-dep_Kv1"/>
</dbReference>
<dbReference type="GO" id="GO:0001508">
    <property type="term" value="P:action potential"/>
    <property type="evidence" value="ECO:0007669"/>
    <property type="project" value="TreeGrafter"/>
</dbReference>
<dbReference type="Pfam" id="PF00520">
    <property type="entry name" value="Ion_trans"/>
    <property type="match status" value="1"/>
</dbReference>
<dbReference type="OrthoDB" id="415460at2759"/>
<dbReference type="PRINTS" id="PR00169">
    <property type="entry name" value="KCHANNEL"/>
</dbReference>
<feature type="transmembrane region" description="Helical" evidence="13">
    <location>
        <begin position="382"/>
        <end position="400"/>
    </location>
</feature>
<evidence type="ECO:0000256" key="8">
    <source>
        <dbReference type="ARBA" id="ARBA00022989"/>
    </source>
</evidence>
<dbReference type="Proteomes" id="UP000594262">
    <property type="component" value="Unplaced"/>
</dbReference>
<dbReference type="RefSeq" id="XP_066921779.1">
    <property type="nucleotide sequence ID" value="XM_067065678.1"/>
</dbReference>
<evidence type="ECO:0000259" key="14">
    <source>
        <dbReference type="SMART" id="SM00225"/>
    </source>
</evidence>
<feature type="region of interest" description="Disordered" evidence="12">
    <location>
        <begin position="547"/>
        <end position="590"/>
    </location>
</feature>
<evidence type="ECO:0000313" key="16">
    <source>
        <dbReference type="Proteomes" id="UP000594262"/>
    </source>
</evidence>
<evidence type="ECO:0000256" key="3">
    <source>
        <dbReference type="ARBA" id="ARBA00022538"/>
    </source>
</evidence>
<dbReference type="FunFam" id="1.10.287.70:FF:000002">
    <property type="entry name" value="Potassium voltage-gated channel subfamily a member"/>
    <property type="match status" value="1"/>
</dbReference>
<feature type="compositionally biased region" description="Low complexity" evidence="12">
    <location>
        <begin position="555"/>
        <end position="570"/>
    </location>
</feature>
<feature type="region of interest" description="Disordered" evidence="12">
    <location>
        <begin position="30"/>
        <end position="50"/>
    </location>
</feature>
<evidence type="ECO:0000256" key="2">
    <source>
        <dbReference type="ARBA" id="ARBA00022448"/>
    </source>
</evidence>
<evidence type="ECO:0000256" key="7">
    <source>
        <dbReference type="ARBA" id="ARBA00022958"/>
    </source>
</evidence>
<proteinExistence type="predicted"/>
<protein>
    <recommendedName>
        <fullName evidence="14">BTB domain-containing protein</fullName>
    </recommendedName>
</protein>
<evidence type="ECO:0000256" key="4">
    <source>
        <dbReference type="ARBA" id="ARBA00022692"/>
    </source>
</evidence>
<dbReference type="PRINTS" id="PR01491">
    <property type="entry name" value="KVCHANNEL"/>
</dbReference>
<dbReference type="InterPro" id="IPR027359">
    <property type="entry name" value="Volt_channel_dom_sf"/>
</dbReference>
<keyword evidence="9" id="KW-0406">Ion transport</keyword>
<dbReference type="InterPro" id="IPR003968">
    <property type="entry name" value="K_chnl_volt-dep_Kv"/>
</dbReference>
<sequence length="660" mass="75238">MSVMSAGTFFRRNDSYNSIPVNRQPFAEINGQKNNPANNNHTNQNNNFNFTPGAPRHRKISRYMSHKSSCDDSPDGNGGGSITGYLSHRYHHPHVEHDRREKITINVSGERYQTYVDTLDRFPQTLLGNSLKREEFYDDVEDEYFFDRDRTAFNAILYYYQSWGQLYCPLTVPMTILVTEAKFFELGNDALKQVLDLQSEDSRLLMPKSKLKKKIWCLFEHPETSKAAHILTSFSVFMILFSVTILCIETLPVFRNGDPNLKVTTQSSGTLSNVYKQMTLEQNLNNRTSLQTNTTADSLFLLTESSPSCRCLCRCNVTGRTTTTPKEKQVKKLPSLKDDIARHTGWKSIFQVCEMVSVIWFTFEFIMRLLTCPNKAKFMKGFLNIIDIVSILPFYITLALNRHEGIGLENLRVVRLVRVFRIFKLSRHSKGLQILGLTLRASMRELGLMVFFLAIGVILFSSAVYYLETDNFSSIPDAFWWAIITMCTVGYGDKVPRTFWGKLVGSACSVCGVLSIALPVPVIVSNFDYFYNRERTKKMHKGFLEHSKPEGFKKTNNTTTATPTNGTPTHPKIDNNHRPRGGSGMGQTDLASPVSIKQWNGNATKSNARNDEIHRQATIRGLERRNRKLSQKLSEASLHSPYRKNGQIMATPNMERESFM</sequence>
<keyword evidence="16" id="KW-1185">Reference proteome</keyword>
<dbReference type="InterPro" id="IPR005821">
    <property type="entry name" value="Ion_trans_dom"/>
</dbReference>
<keyword evidence="7" id="KW-0630">Potassium</keyword>
<dbReference type="InterPro" id="IPR000210">
    <property type="entry name" value="BTB/POZ_dom"/>
</dbReference>
<dbReference type="Gene3D" id="1.10.287.70">
    <property type="match status" value="1"/>
</dbReference>
<comment type="subcellular location">
    <subcellularLocation>
        <location evidence="1">Membrane</location>
        <topology evidence="1">Multi-pass membrane protein</topology>
    </subcellularLocation>
</comment>
<evidence type="ECO:0000256" key="12">
    <source>
        <dbReference type="SAM" id="MobiDB-lite"/>
    </source>
</evidence>
<dbReference type="AlphaFoldDB" id="A0A7M5VDI9"/>
<evidence type="ECO:0000256" key="9">
    <source>
        <dbReference type="ARBA" id="ARBA00023065"/>
    </source>
</evidence>
<dbReference type="PRINTS" id="PR01496">
    <property type="entry name" value="SHAKERCHANEL"/>
</dbReference>
<feature type="transmembrane region" description="Helical" evidence="13">
    <location>
        <begin position="503"/>
        <end position="531"/>
    </location>
</feature>
<keyword evidence="10 13" id="KW-0472">Membrane</keyword>
<feature type="transmembrane region" description="Helical" evidence="13">
    <location>
        <begin position="227"/>
        <end position="248"/>
    </location>
</feature>
<evidence type="ECO:0000313" key="15">
    <source>
        <dbReference type="EnsemblMetazoa" id="CLYHEMP009346.1"/>
    </source>
</evidence>
<evidence type="ECO:0000256" key="6">
    <source>
        <dbReference type="ARBA" id="ARBA00022882"/>
    </source>
</evidence>
<keyword evidence="6" id="KW-0851">Voltage-gated channel</keyword>
<keyword evidence="2" id="KW-0813">Transport</keyword>
<reference evidence="15" key="1">
    <citation type="submission" date="2021-01" db="UniProtKB">
        <authorList>
            <consortium name="EnsemblMetazoa"/>
        </authorList>
    </citation>
    <scope>IDENTIFICATION</scope>
</reference>
<evidence type="ECO:0000256" key="13">
    <source>
        <dbReference type="SAM" id="Phobius"/>
    </source>
</evidence>
<keyword evidence="8 13" id="KW-1133">Transmembrane helix</keyword>
<dbReference type="GeneID" id="136809118"/>
<keyword evidence="3" id="KW-0633">Potassium transport</keyword>
<evidence type="ECO:0000256" key="10">
    <source>
        <dbReference type="ARBA" id="ARBA00023136"/>
    </source>
</evidence>
<evidence type="ECO:0000256" key="5">
    <source>
        <dbReference type="ARBA" id="ARBA00022826"/>
    </source>
</evidence>
<dbReference type="EnsemblMetazoa" id="CLYHEMT009346.1">
    <property type="protein sequence ID" value="CLYHEMP009346.1"/>
    <property type="gene ID" value="CLYHEMG009346"/>
</dbReference>
<feature type="transmembrane region" description="Helical" evidence="13">
    <location>
        <begin position="446"/>
        <end position="467"/>
    </location>
</feature>
<dbReference type="SUPFAM" id="SSF54695">
    <property type="entry name" value="POZ domain"/>
    <property type="match status" value="1"/>
</dbReference>
<dbReference type="GO" id="GO:0008076">
    <property type="term" value="C:voltage-gated potassium channel complex"/>
    <property type="evidence" value="ECO:0007669"/>
    <property type="project" value="InterPro"/>
</dbReference>
<feature type="domain" description="BTB" evidence="14">
    <location>
        <begin position="101"/>
        <end position="201"/>
    </location>
</feature>
<name>A0A7M5VDI9_9CNID</name>
<dbReference type="Pfam" id="PF02214">
    <property type="entry name" value="BTB_2"/>
    <property type="match status" value="1"/>
</dbReference>
<dbReference type="InterPro" id="IPR028325">
    <property type="entry name" value="VG_K_chnl"/>
</dbReference>
<dbReference type="Gene3D" id="3.30.710.10">
    <property type="entry name" value="Potassium Channel Kv1.1, Chain A"/>
    <property type="match status" value="1"/>
</dbReference>